<evidence type="ECO:0000259" key="1">
    <source>
        <dbReference type="Pfam" id="PF25590"/>
    </source>
</evidence>
<evidence type="ECO:0000313" key="2">
    <source>
        <dbReference type="EMBL" id="CAB4152223.1"/>
    </source>
</evidence>
<reference evidence="2" key="1">
    <citation type="submission" date="2020-04" db="EMBL/GenBank/DDBJ databases">
        <authorList>
            <person name="Chiriac C."/>
            <person name="Salcher M."/>
            <person name="Ghai R."/>
            <person name="Kavagutti S V."/>
        </authorList>
    </citation>
    <scope>NUCLEOTIDE SEQUENCE</scope>
</reference>
<gene>
    <name evidence="2" type="ORF">UFOVP620_2</name>
</gene>
<sequence length="103" mass="11240">MANVYTWTITCMDCSTTETNPDTVITAHWTCAGTDDTYNASVYSTCSFAPPEGSFTPYAELTQEQVLGWCWTNGVNKDVTEESVGNQLANLANPPVVTPPLPW</sequence>
<organism evidence="2">
    <name type="scientific">uncultured Caudovirales phage</name>
    <dbReference type="NCBI Taxonomy" id="2100421"/>
    <lineage>
        <taxon>Viruses</taxon>
        <taxon>Duplodnaviria</taxon>
        <taxon>Heunggongvirae</taxon>
        <taxon>Uroviricota</taxon>
        <taxon>Caudoviricetes</taxon>
        <taxon>Peduoviridae</taxon>
        <taxon>Maltschvirus</taxon>
        <taxon>Maltschvirus maltsch</taxon>
    </lineage>
</organism>
<dbReference type="InterPro" id="IPR057696">
    <property type="entry name" value="DUF7936"/>
</dbReference>
<proteinExistence type="predicted"/>
<feature type="domain" description="DUF7936" evidence="1">
    <location>
        <begin position="4"/>
        <end position="103"/>
    </location>
</feature>
<dbReference type="EMBL" id="LR796576">
    <property type="protein sequence ID" value="CAB4152223.1"/>
    <property type="molecule type" value="Genomic_DNA"/>
</dbReference>
<name>A0A6J5N4I3_9CAUD</name>
<accession>A0A6J5N4I3</accession>
<protein>
    <recommendedName>
        <fullName evidence="1">DUF7936 domain-containing protein</fullName>
    </recommendedName>
</protein>
<dbReference type="Pfam" id="PF25590">
    <property type="entry name" value="DUF7936"/>
    <property type="match status" value="1"/>
</dbReference>